<evidence type="ECO:0000313" key="2">
    <source>
        <dbReference type="Proteomes" id="UP000447574"/>
    </source>
</evidence>
<organism evidence="1 2">
    <name type="scientific">Pseudomonas helleri</name>
    <dbReference type="NCBI Taxonomy" id="1608996"/>
    <lineage>
        <taxon>Bacteria</taxon>
        <taxon>Pseudomonadati</taxon>
        <taxon>Pseudomonadota</taxon>
        <taxon>Gammaproteobacteria</taxon>
        <taxon>Pseudomonadales</taxon>
        <taxon>Pseudomonadaceae</taxon>
        <taxon>Pseudomonas</taxon>
    </lineage>
</organism>
<dbReference type="Proteomes" id="UP000447574">
    <property type="component" value="Unassembled WGS sequence"/>
</dbReference>
<dbReference type="RefSeq" id="WP_153437733.1">
    <property type="nucleotide sequence ID" value="NZ_WIWF01000007.1"/>
</dbReference>
<reference evidence="1 2" key="1">
    <citation type="submission" date="2019-10" db="EMBL/GenBank/DDBJ databases">
        <title>Evaluation of single-gene subtyping targets for Pseudomonas.</title>
        <authorList>
            <person name="Reichler S.J."/>
            <person name="Orsi R.H."/>
            <person name="Wiedmann M."/>
            <person name="Martin N.H."/>
            <person name="Murphy S.I."/>
        </authorList>
    </citation>
    <scope>NUCLEOTIDE SEQUENCE [LARGE SCALE GENOMIC DNA]</scope>
    <source>
        <strain evidence="1 2">FSL R10-2932</strain>
    </source>
</reference>
<gene>
    <name evidence="1" type="ORF">GHO37_03180</name>
</gene>
<sequence length="105" mass="11836">MNLTGRFYDLDQGEAITDFVSRNDGNEIAFDLTHSDGYRYTVALKRHDGTLFKGSATTQPAGDVAELSCRVYEDPDEKITLIVGSGWRYPGSTHNYRWQVELQAD</sequence>
<comment type="caution">
    <text evidence="1">The sequence shown here is derived from an EMBL/GenBank/DDBJ whole genome shotgun (WGS) entry which is preliminary data.</text>
</comment>
<dbReference type="AlphaFoldDB" id="A0A7X1WSQ2"/>
<accession>A0A7X1WSQ2</accession>
<dbReference type="EMBL" id="WIWF01000007">
    <property type="protein sequence ID" value="MQT73308.1"/>
    <property type="molecule type" value="Genomic_DNA"/>
</dbReference>
<proteinExistence type="predicted"/>
<evidence type="ECO:0000313" key="1">
    <source>
        <dbReference type="EMBL" id="MQT73308.1"/>
    </source>
</evidence>
<name>A0A7X1WSQ2_9PSED</name>
<protein>
    <submittedName>
        <fullName evidence="1">Uncharacterized protein</fullName>
    </submittedName>
</protein>